<dbReference type="Proteomes" id="UP001341840">
    <property type="component" value="Unassembled WGS sequence"/>
</dbReference>
<evidence type="ECO:0008006" key="3">
    <source>
        <dbReference type="Google" id="ProtNLM"/>
    </source>
</evidence>
<name>A0ABU6S8R2_9FABA</name>
<proteinExistence type="predicted"/>
<dbReference type="EMBL" id="JASCZI010060486">
    <property type="protein sequence ID" value="MED6132722.1"/>
    <property type="molecule type" value="Genomic_DNA"/>
</dbReference>
<keyword evidence="2" id="KW-1185">Reference proteome</keyword>
<evidence type="ECO:0000313" key="2">
    <source>
        <dbReference type="Proteomes" id="UP001341840"/>
    </source>
</evidence>
<dbReference type="Gene3D" id="2.40.50.140">
    <property type="entry name" value="Nucleic acid-binding proteins"/>
    <property type="match status" value="1"/>
</dbReference>
<comment type="caution">
    <text evidence="1">The sequence shown here is derived from an EMBL/GenBank/DDBJ whole genome shotgun (WGS) entry which is preliminary data.</text>
</comment>
<protein>
    <recommendedName>
        <fullName evidence="3">Replication factor A C-terminal domain-containing protein</fullName>
    </recommendedName>
</protein>
<evidence type="ECO:0000313" key="1">
    <source>
        <dbReference type="EMBL" id="MED6132722.1"/>
    </source>
</evidence>
<dbReference type="SUPFAM" id="SSF50249">
    <property type="entry name" value="Nucleic acid-binding proteins"/>
    <property type="match status" value="1"/>
</dbReference>
<dbReference type="InterPro" id="IPR012340">
    <property type="entry name" value="NA-bd_OB-fold"/>
</dbReference>
<organism evidence="1 2">
    <name type="scientific">Stylosanthes scabra</name>
    <dbReference type="NCBI Taxonomy" id="79078"/>
    <lineage>
        <taxon>Eukaryota</taxon>
        <taxon>Viridiplantae</taxon>
        <taxon>Streptophyta</taxon>
        <taxon>Embryophyta</taxon>
        <taxon>Tracheophyta</taxon>
        <taxon>Spermatophyta</taxon>
        <taxon>Magnoliopsida</taxon>
        <taxon>eudicotyledons</taxon>
        <taxon>Gunneridae</taxon>
        <taxon>Pentapetalae</taxon>
        <taxon>rosids</taxon>
        <taxon>fabids</taxon>
        <taxon>Fabales</taxon>
        <taxon>Fabaceae</taxon>
        <taxon>Papilionoideae</taxon>
        <taxon>50 kb inversion clade</taxon>
        <taxon>dalbergioids sensu lato</taxon>
        <taxon>Dalbergieae</taxon>
        <taxon>Pterocarpus clade</taxon>
        <taxon>Stylosanthes</taxon>
    </lineage>
</organism>
<gene>
    <name evidence="1" type="ORF">PIB30_021548</name>
</gene>
<sequence length="158" mass="18236">MKKDIDRKNKRTNRDFLKMQAAQLADIEFLYFNTIEGGEDNSSAAEELTQGNVKVWKIEEVVKMSEKVDTVPKGRYKVEVMVYDETACINLLLWDSAVIPLCGKRNEELGYPPTLDNLIEKRVLFKVNARANNFERDDKVYTVAALCEDNELIDKHYP</sequence>
<reference evidence="1 2" key="1">
    <citation type="journal article" date="2023" name="Plants (Basel)">
        <title>Bridging the Gap: Combining Genomics and Transcriptomics Approaches to Understand Stylosanthes scabra, an Orphan Legume from the Brazilian Caatinga.</title>
        <authorList>
            <person name="Ferreira-Neto J.R.C."/>
            <person name="da Silva M.D."/>
            <person name="Binneck E."/>
            <person name="de Melo N.F."/>
            <person name="da Silva R.H."/>
            <person name="de Melo A.L.T.M."/>
            <person name="Pandolfi V."/>
            <person name="Bustamante F.O."/>
            <person name="Brasileiro-Vidal A.C."/>
            <person name="Benko-Iseppon A.M."/>
        </authorList>
    </citation>
    <scope>NUCLEOTIDE SEQUENCE [LARGE SCALE GENOMIC DNA]</scope>
    <source>
        <tissue evidence="1">Leaves</tissue>
    </source>
</reference>
<accession>A0ABU6S8R2</accession>